<feature type="region of interest" description="Disordered" evidence="1">
    <location>
        <begin position="1"/>
        <end position="51"/>
    </location>
</feature>
<sequence length="262" mass="27600">MSGRYNYFEPAGSNRFSCSRPSYGTSSDSGYDTGPGTGESSVDGSLGAPSTRHDMSWLHGGGGHFTRTPAERHNSEAPRLQLTRRRVPRVETALPSIDESCSSAQPRHEYGSYATSPAMTRNWSSATLESSWTKLQSSQASLLHTESESSRASSRTGRSDTASHRSDEPLAIRAVKTLALVTKAPARPIAGLGTQWTARALATLSVATTVSPAMTPTTGLASAALVAATRATVLTWTKLTAGLSAKTTTMTTSTESSVVSTL</sequence>
<organism evidence="2 3">
    <name type="scientific">Cryomyces antarcticus</name>
    <dbReference type="NCBI Taxonomy" id="329879"/>
    <lineage>
        <taxon>Eukaryota</taxon>
        <taxon>Fungi</taxon>
        <taxon>Dikarya</taxon>
        <taxon>Ascomycota</taxon>
        <taxon>Pezizomycotina</taxon>
        <taxon>Dothideomycetes</taxon>
        <taxon>Dothideomycetes incertae sedis</taxon>
        <taxon>Cryomyces</taxon>
    </lineage>
</organism>
<evidence type="ECO:0000256" key="1">
    <source>
        <dbReference type="SAM" id="MobiDB-lite"/>
    </source>
</evidence>
<dbReference type="Proteomes" id="UP001357485">
    <property type="component" value="Unassembled WGS sequence"/>
</dbReference>
<gene>
    <name evidence="2" type="ORF">LTR16_000167</name>
</gene>
<protein>
    <submittedName>
        <fullName evidence="2">Uncharacterized protein</fullName>
    </submittedName>
</protein>
<proteinExistence type="predicted"/>
<evidence type="ECO:0000313" key="3">
    <source>
        <dbReference type="Proteomes" id="UP001357485"/>
    </source>
</evidence>
<feature type="compositionally biased region" description="Polar residues" evidence="1">
    <location>
        <begin position="14"/>
        <end position="30"/>
    </location>
</feature>
<comment type="caution">
    <text evidence="2">The sequence shown here is derived from an EMBL/GenBank/DDBJ whole genome shotgun (WGS) entry which is preliminary data.</text>
</comment>
<evidence type="ECO:0000313" key="2">
    <source>
        <dbReference type="EMBL" id="KAK5257593.1"/>
    </source>
</evidence>
<feature type="compositionally biased region" description="Basic and acidic residues" evidence="1">
    <location>
        <begin position="157"/>
        <end position="168"/>
    </location>
</feature>
<name>A0ABR0M0H9_9PEZI</name>
<keyword evidence="3" id="KW-1185">Reference proteome</keyword>
<accession>A0ABR0M0H9</accession>
<reference evidence="2 3" key="1">
    <citation type="submission" date="2023-08" db="EMBL/GenBank/DDBJ databases">
        <title>Black Yeasts Isolated from many extreme environments.</title>
        <authorList>
            <person name="Coleine C."/>
            <person name="Stajich J.E."/>
            <person name="Selbmann L."/>
        </authorList>
    </citation>
    <scope>NUCLEOTIDE SEQUENCE [LARGE SCALE GENOMIC DNA]</scope>
    <source>
        <strain evidence="2 3">CCFEE 536</strain>
    </source>
</reference>
<feature type="region of interest" description="Disordered" evidence="1">
    <location>
        <begin position="139"/>
        <end position="168"/>
    </location>
</feature>
<dbReference type="EMBL" id="JAVRRA010008209">
    <property type="protein sequence ID" value="KAK5257593.1"/>
    <property type="molecule type" value="Genomic_DNA"/>
</dbReference>